<evidence type="ECO:0000256" key="2">
    <source>
        <dbReference type="ARBA" id="ARBA00004651"/>
    </source>
</evidence>
<reference evidence="20" key="2">
    <citation type="journal article" date="2021" name="PeerJ">
        <title>Extensive microbial diversity within the chicken gut microbiome revealed by metagenomics and culture.</title>
        <authorList>
            <person name="Gilroy R."/>
            <person name="Ravi A."/>
            <person name="Getino M."/>
            <person name="Pursley I."/>
            <person name="Horton D.L."/>
            <person name="Alikhan N.F."/>
            <person name="Baker D."/>
            <person name="Gharbi K."/>
            <person name="Hall N."/>
            <person name="Watson M."/>
            <person name="Adriaenssens E.M."/>
            <person name="Foster-Nyarko E."/>
            <person name="Jarju S."/>
            <person name="Secka A."/>
            <person name="Antonio M."/>
            <person name="Oren A."/>
            <person name="Chaudhuri R.R."/>
            <person name="La Ragione R."/>
            <person name="Hildebrand F."/>
            <person name="Pallen M.J."/>
        </authorList>
    </citation>
    <scope>NUCLEOTIDE SEQUENCE</scope>
    <source>
        <strain evidence="20">CHK178-757</strain>
    </source>
</reference>
<dbReference type="AlphaFoldDB" id="A0A9D1F3S8"/>
<keyword evidence="11 19" id="KW-0460">Magnesium</keyword>
<dbReference type="PANTHER" id="PTHR34148">
    <property type="entry name" value="ADENOSYLCOBINAMIDE-GDP RIBAZOLETRANSFERASE"/>
    <property type="match status" value="1"/>
</dbReference>
<dbReference type="EC" id="2.7.8.26" evidence="5 19"/>
<name>A0A9D1F3S8_9FIRM</name>
<reference evidence="20" key="1">
    <citation type="submission" date="2020-10" db="EMBL/GenBank/DDBJ databases">
        <authorList>
            <person name="Gilroy R."/>
        </authorList>
    </citation>
    <scope>NUCLEOTIDE SEQUENCE</scope>
    <source>
        <strain evidence="20">CHK178-757</strain>
    </source>
</reference>
<comment type="subcellular location">
    <subcellularLocation>
        <location evidence="2 19">Cell membrane</location>
        <topology evidence="2 19">Multi-pass membrane protein</topology>
    </subcellularLocation>
</comment>
<accession>A0A9D1F3S8</accession>
<evidence type="ECO:0000313" key="21">
    <source>
        <dbReference type="Proteomes" id="UP000823927"/>
    </source>
</evidence>
<evidence type="ECO:0000256" key="4">
    <source>
        <dbReference type="ARBA" id="ARBA00010561"/>
    </source>
</evidence>
<feature type="transmembrane region" description="Helical" evidence="19">
    <location>
        <begin position="196"/>
        <end position="214"/>
    </location>
</feature>
<evidence type="ECO:0000256" key="3">
    <source>
        <dbReference type="ARBA" id="ARBA00004663"/>
    </source>
</evidence>
<dbReference type="Pfam" id="PF02654">
    <property type="entry name" value="CobS"/>
    <property type="match status" value="1"/>
</dbReference>
<organism evidence="20 21">
    <name type="scientific">Candidatus Scybalocola faecigallinarum</name>
    <dbReference type="NCBI Taxonomy" id="2840941"/>
    <lineage>
        <taxon>Bacteria</taxon>
        <taxon>Bacillati</taxon>
        <taxon>Bacillota</taxon>
        <taxon>Clostridia</taxon>
        <taxon>Lachnospirales</taxon>
        <taxon>Lachnospiraceae</taxon>
        <taxon>Lachnospiraceae incertae sedis</taxon>
        <taxon>Candidatus Scybalocola (ex Gilroy et al. 2021)</taxon>
    </lineage>
</organism>
<comment type="function">
    <text evidence="14 19">Joins adenosylcobinamide-GDP and alpha-ribazole to generate adenosylcobalamin (Ado-cobalamin). Also synthesizes adenosylcobalamin 5'-phosphate from adenosylcobinamide-GDP and alpha-ribazole 5'-phosphate.</text>
</comment>
<evidence type="ECO:0000256" key="5">
    <source>
        <dbReference type="ARBA" id="ARBA00013200"/>
    </source>
</evidence>
<evidence type="ECO:0000256" key="18">
    <source>
        <dbReference type="ARBA" id="ARBA00049504"/>
    </source>
</evidence>
<dbReference type="HAMAP" id="MF_00719">
    <property type="entry name" value="CobS"/>
    <property type="match status" value="1"/>
</dbReference>
<protein>
    <recommendedName>
        <fullName evidence="6 19">Adenosylcobinamide-GDP ribazoletransferase</fullName>
        <ecNumber evidence="5 19">2.7.8.26</ecNumber>
    </recommendedName>
    <alternativeName>
        <fullName evidence="16 19">Cobalamin synthase</fullName>
    </alternativeName>
    <alternativeName>
        <fullName evidence="15 19">Cobalamin-5'-phosphate synthase</fullName>
    </alternativeName>
</protein>
<evidence type="ECO:0000256" key="7">
    <source>
        <dbReference type="ARBA" id="ARBA00022475"/>
    </source>
</evidence>
<comment type="catalytic activity">
    <reaction evidence="18 19">
        <text>alpha-ribazole 5'-phosphate + adenosylcob(III)inamide-GDP = adenosylcob(III)alamin 5'-phosphate + GMP + H(+)</text>
        <dbReference type="Rhea" id="RHEA:23560"/>
        <dbReference type="ChEBI" id="CHEBI:15378"/>
        <dbReference type="ChEBI" id="CHEBI:57918"/>
        <dbReference type="ChEBI" id="CHEBI:58115"/>
        <dbReference type="ChEBI" id="CHEBI:60487"/>
        <dbReference type="ChEBI" id="CHEBI:60493"/>
        <dbReference type="EC" id="2.7.8.26"/>
    </reaction>
</comment>
<comment type="pathway">
    <text evidence="3 19">Cofactor biosynthesis; adenosylcobalamin biosynthesis; adenosylcobalamin from cob(II)yrinate a,c-diamide: step 7/7.</text>
</comment>
<evidence type="ECO:0000256" key="6">
    <source>
        <dbReference type="ARBA" id="ARBA00015850"/>
    </source>
</evidence>
<keyword evidence="12 19" id="KW-1133">Transmembrane helix</keyword>
<dbReference type="NCBIfam" id="TIGR00317">
    <property type="entry name" value="cobS"/>
    <property type="match status" value="1"/>
</dbReference>
<gene>
    <name evidence="19 20" type="primary">cobS</name>
    <name evidence="20" type="ORF">IAB46_04225</name>
</gene>
<comment type="similarity">
    <text evidence="4 19">Belongs to the CobS family.</text>
</comment>
<evidence type="ECO:0000256" key="15">
    <source>
        <dbReference type="ARBA" id="ARBA00032605"/>
    </source>
</evidence>
<keyword evidence="9 19" id="KW-0808">Transferase</keyword>
<evidence type="ECO:0000256" key="16">
    <source>
        <dbReference type="ARBA" id="ARBA00032853"/>
    </source>
</evidence>
<dbReference type="GO" id="GO:0051073">
    <property type="term" value="F:adenosylcobinamide-GDP ribazoletransferase activity"/>
    <property type="evidence" value="ECO:0007669"/>
    <property type="project" value="UniProtKB-UniRule"/>
</dbReference>
<evidence type="ECO:0000256" key="11">
    <source>
        <dbReference type="ARBA" id="ARBA00022842"/>
    </source>
</evidence>
<dbReference type="Proteomes" id="UP000823927">
    <property type="component" value="Unassembled WGS sequence"/>
</dbReference>
<dbReference type="GO" id="GO:0005886">
    <property type="term" value="C:plasma membrane"/>
    <property type="evidence" value="ECO:0007669"/>
    <property type="project" value="UniProtKB-SubCell"/>
</dbReference>
<comment type="caution">
    <text evidence="20">The sequence shown here is derived from an EMBL/GenBank/DDBJ whole genome shotgun (WGS) entry which is preliminary data.</text>
</comment>
<feature type="transmembrane region" description="Helical" evidence="19">
    <location>
        <begin position="172"/>
        <end position="190"/>
    </location>
</feature>
<dbReference type="EMBL" id="DVIT01000015">
    <property type="protein sequence ID" value="HIS46764.1"/>
    <property type="molecule type" value="Genomic_DNA"/>
</dbReference>
<evidence type="ECO:0000256" key="17">
    <source>
        <dbReference type="ARBA" id="ARBA00048623"/>
    </source>
</evidence>
<keyword evidence="8 19" id="KW-0169">Cobalamin biosynthesis</keyword>
<dbReference type="PANTHER" id="PTHR34148:SF1">
    <property type="entry name" value="ADENOSYLCOBINAMIDE-GDP RIBAZOLETRANSFERASE"/>
    <property type="match status" value="1"/>
</dbReference>
<evidence type="ECO:0000256" key="14">
    <source>
        <dbReference type="ARBA" id="ARBA00025228"/>
    </source>
</evidence>
<comment type="cofactor">
    <cofactor evidence="1 19">
        <name>Mg(2+)</name>
        <dbReference type="ChEBI" id="CHEBI:18420"/>
    </cofactor>
</comment>
<feature type="transmembrane region" description="Helical" evidence="19">
    <location>
        <begin position="106"/>
        <end position="125"/>
    </location>
</feature>
<comment type="catalytic activity">
    <reaction evidence="17 19">
        <text>alpha-ribazole + adenosylcob(III)inamide-GDP = adenosylcob(III)alamin + GMP + H(+)</text>
        <dbReference type="Rhea" id="RHEA:16049"/>
        <dbReference type="ChEBI" id="CHEBI:10329"/>
        <dbReference type="ChEBI" id="CHEBI:15378"/>
        <dbReference type="ChEBI" id="CHEBI:18408"/>
        <dbReference type="ChEBI" id="CHEBI:58115"/>
        <dbReference type="ChEBI" id="CHEBI:60487"/>
        <dbReference type="EC" id="2.7.8.26"/>
    </reaction>
</comment>
<evidence type="ECO:0000256" key="19">
    <source>
        <dbReference type="HAMAP-Rule" id="MF_00719"/>
    </source>
</evidence>
<evidence type="ECO:0000256" key="12">
    <source>
        <dbReference type="ARBA" id="ARBA00022989"/>
    </source>
</evidence>
<evidence type="ECO:0000256" key="8">
    <source>
        <dbReference type="ARBA" id="ARBA00022573"/>
    </source>
</evidence>
<dbReference type="InterPro" id="IPR003805">
    <property type="entry name" value="CobS"/>
</dbReference>
<evidence type="ECO:0000256" key="13">
    <source>
        <dbReference type="ARBA" id="ARBA00023136"/>
    </source>
</evidence>
<proteinExistence type="inferred from homology"/>
<keyword evidence="13 19" id="KW-0472">Membrane</keyword>
<evidence type="ECO:0000313" key="20">
    <source>
        <dbReference type="EMBL" id="HIS46764.1"/>
    </source>
</evidence>
<keyword evidence="7 19" id="KW-1003">Cell membrane</keyword>
<keyword evidence="10 19" id="KW-0812">Transmembrane</keyword>
<sequence>MKTFILALQLMTRLPINKEIDVTDERLIRGVSYWPFVGVITGIIDCIVFVLLSFIVPKSVAAAFAVLCQLCVTGGFHLDGLCDTADAIYSARTRERMLEIMKDSRVGTNGVIAAIFDIGLKILILCQLDHPVSAILLAPVAGKCVQGILMYKAHYPREKGLGASYIGKISGPIMAACFLCGVILIDLVLFLDGSRWLLVCPVIFGAVAWAYRFYIERKIGGMTGDTMGAGNEVTEIVFLLCLLAGQRFGW</sequence>
<evidence type="ECO:0000256" key="1">
    <source>
        <dbReference type="ARBA" id="ARBA00001946"/>
    </source>
</evidence>
<dbReference type="GO" id="GO:0009236">
    <property type="term" value="P:cobalamin biosynthetic process"/>
    <property type="evidence" value="ECO:0007669"/>
    <property type="project" value="UniProtKB-UniRule"/>
</dbReference>
<evidence type="ECO:0000256" key="9">
    <source>
        <dbReference type="ARBA" id="ARBA00022679"/>
    </source>
</evidence>
<dbReference type="GO" id="GO:0008818">
    <property type="term" value="F:cobalamin 5'-phosphate synthase activity"/>
    <property type="evidence" value="ECO:0007669"/>
    <property type="project" value="UniProtKB-UniRule"/>
</dbReference>
<feature type="transmembrane region" description="Helical" evidence="19">
    <location>
        <begin position="33"/>
        <end position="56"/>
    </location>
</feature>
<evidence type="ECO:0000256" key="10">
    <source>
        <dbReference type="ARBA" id="ARBA00022692"/>
    </source>
</evidence>